<protein>
    <submittedName>
        <fullName evidence="1">Uncharacterized protein</fullName>
    </submittedName>
</protein>
<dbReference type="PANTHER" id="PTHR47331">
    <property type="entry name" value="PHD-TYPE DOMAIN-CONTAINING PROTEIN"/>
    <property type="match status" value="1"/>
</dbReference>
<accession>W8BFF2</accession>
<dbReference type="OrthoDB" id="8065733at2759"/>
<reference evidence="1" key="1">
    <citation type="submission" date="2013-07" db="EMBL/GenBank/DDBJ databases">
        <authorList>
            <person name="Geib S."/>
        </authorList>
    </citation>
    <scope>NUCLEOTIDE SEQUENCE</scope>
</reference>
<name>W8BFF2_CERCA</name>
<evidence type="ECO:0000313" key="1">
    <source>
        <dbReference type="EMBL" id="JAB91971.1"/>
    </source>
</evidence>
<sequence length="326" mass="38230">MQYLMDECEGKMHYIRMAVSKINRKQSQTPSAFCNLKVEDIKISPFYGDLSQWPTFKDIFNSLIHENSQFSKVEKMYRLKSYLKDEAGRLIQHLTVTNEDYLAAWEILNNRYENRRLLFTSQFDKILDLPTINSESETSLKGCLDKSRECIFAIKGLGINLSEAEPFLARIIVRKLDKEGLRLYEQSVKKTREIQTLEDVFNFLEQQYLALEAVSGKTLSGNKFQKREKSFTNIYVNSTRNVEQVSCAYCKIPGHKITYCKKFKFLTTTQRREFVTKAKLCFVCMEHYYSSKCNIPEKSALNVVLSITFCCMMNINRKKSKNRKHW</sequence>
<reference evidence="1" key="2">
    <citation type="journal article" date="2014" name="BMC Genomics">
        <title>A genomic perspective to assessing quality of mass-reared SIT flies used in Mediterranean fruit fly (Ceratitis capitata) eradication in California.</title>
        <authorList>
            <person name="Calla B."/>
            <person name="Hall B."/>
            <person name="Hou S."/>
            <person name="Geib S.M."/>
        </authorList>
    </citation>
    <scope>NUCLEOTIDE SEQUENCE</scope>
</reference>
<dbReference type="PANTHER" id="PTHR47331:SF1">
    <property type="entry name" value="GAG-LIKE PROTEIN"/>
    <property type="match status" value="1"/>
</dbReference>
<dbReference type="InterPro" id="IPR005312">
    <property type="entry name" value="DUF1759"/>
</dbReference>
<dbReference type="Pfam" id="PF03564">
    <property type="entry name" value="DUF1759"/>
    <property type="match status" value="1"/>
</dbReference>
<proteinExistence type="evidence at transcript level"/>
<organism evidence="1">
    <name type="scientific">Ceratitis capitata</name>
    <name type="common">Mediterranean fruit fly</name>
    <name type="synonym">Tephritis capitata</name>
    <dbReference type="NCBI Taxonomy" id="7213"/>
    <lineage>
        <taxon>Eukaryota</taxon>
        <taxon>Metazoa</taxon>
        <taxon>Ecdysozoa</taxon>
        <taxon>Arthropoda</taxon>
        <taxon>Hexapoda</taxon>
        <taxon>Insecta</taxon>
        <taxon>Pterygota</taxon>
        <taxon>Neoptera</taxon>
        <taxon>Endopterygota</taxon>
        <taxon>Diptera</taxon>
        <taxon>Brachycera</taxon>
        <taxon>Muscomorpha</taxon>
        <taxon>Tephritoidea</taxon>
        <taxon>Tephritidae</taxon>
        <taxon>Ceratitis</taxon>
        <taxon>Ceratitis</taxon>
    </lineage>
</organism>
<dbReference type="AlphaFoldDB" id="W8BFF2"/>
<dbReference type="EMBL" id="GAMC01014584">
    <property type="protein sequence ID" value="JAB91971.1"/>
    <property type="molecule type" value="mRNA"/>
</dbReference>